<protein>
    <submittedName>
        <fullName evidence="1">Oidioi.mRNA.OKI2018_I69.chr1.g1.t1.cds</fullName>
    </submittedName>
</protein>
<proteinExistence type="predicted"/>
<accession>A0ABN7SK78</accession>
<reference evidence="1 2" key="1">
    <citation type="submission" date="2021-04" db="EMBL/GenBank/DDBJ databases">
        <authorList>
            <person name="Bliznina A."/>
        </authorList>
    </citation>
    <scope>NUCLEOTIDE SEQUENCE [LARGE SCALE GENOMIC DNA]</scope>
</reference>
<name>A0ABN7SK78_OIKDI</name>
<keyword evidence="2" id="KW-1185">Reference proteome</keyword>
<organism evidence="1 2">
    <name type="scientific">Oikopleura dioica</name>
    <name type="common">Tunicate</name>
    <dbReference type="NCBI Taxonomy" id="34765"/>
    <lineage>
        <taxon>Eukaryota</taxon>
        <taxon>Metazoa</taxon>
        <taxon>Chordata</taxon>
        <taxon>Tunicata</taxon>
        <taxon>Appendicularia</taxon>
        <taxon>Copelata</taxon>
        <taxon>Oikopleuridae</taxon>
        <taxon>Oikopleura</taxon>
    </lineage>
</organism>
<gene>
    <name evidence="1" type="ORF">OKIOD_LOCUS8766</name>
</gene>
<evidence type="ECO:0000313" key="1">
    <source>
        <dbReference type="EMBL" id="CAG5101791.1"/>
    </source>
</evidence>
<dbReference type="EMBL" id="OU015566">
    <property type="protein sequence ID" value="CAG5101791.1"/>
    <property type="molecule type" value="Genomic_DNA"/>
</dbReference>
<dbReference type="Proteomes" id="UP001158576">
    <property type="component" value="Chromosome 1"/>
</dbReference>
<sequence>MSTCFLEDDTKQSVPNLEAIYKAASKEEKKYMNDEIHENASEILKKLFKDHAEWKNLNIEHNSVILSDNTLLESAFSTLKARQRVDTKSLNINIYRSAALKISKTSKWLDDEEIDFKKNLYTRAWCSKSEQLKKDSKAEEEIKLQYLLP</sequence>
<evidence type="ECO:0000313" key="2">
    <source>
        <dbReference type="Proteomes" id="UP001158576"/>
    </source>
</evidence>